<dbReference type="InterPro" id="IPR058130">
    <property type="entry name" value="PEA_transf_C"/>
</dbReference>
<keyword evidence="4 11" id="KW-0808">Transferase</keyword>
<evidence type="ECO:0000256" key="7">
    <source>
        <dbReference type="ARBA" id="ARBA00023136"/>
    </source>
</evidence>
<dbReference type="Proteomes" id="UP000196708">
    <property type="component" value="Chromosome 2"/>
</dbReference>
<keyword evidence="3" id="KW-0997">Cell inner membrane</keyword>
<evidence type="ECO:0000256" key="5">
    <source>
        <dbReference type="ARBA" id="ARBA00022692"/>
    </source>
</evidence>
<dbReference type="InterPro" id="IPR000917">
    <property type="entry name" value="Sulfatase_N"/>
</dbReference>
<dbReference type="NCBIfam" id="NF028537">
    <property type="entry name" value="P_eth_NH2_trans"/>
    <property type="match status" value="1"/>
</dbReference>
<evidence type="ECO:0000256" key="8">
    <source>
        <dbReference type="SAM" id="Phobius"/>
    </source>
</evidence>
<dbReference type="InterPro" id="IPR017850">
    <property type="entry name" value="Alkaline_phosphatase_core_sf"/>
</dbReference>
<dbReference type="GO" id="GO:0016776">
    <property type="term" value="F:phosphotransferase activity, phosphate group as acceptor"/>
    <property type="evidence" value="ECO:0007669"/>
    <property type="project" value="TreeGrafter"/>
</dbReference>
<dbReference type="InterPro" id="IPR012549">
    <property type="entry name" value="EptA-like_N"/>
</dbReference>
<dbReference type="KEGG" id="vga:BSQ33_18825"/>
<feature type="transmembrane region" description="Helical" evidence="8">
    <location>
        <begin position="12"/>
        <end position="31"/>
    </location>
</feature>
<dbReference type="InterPro" id="IPR040423">
    <property type="entry name" value="PEA_transferase"/>
</dbReference>
<dbReference type="OrthoDB" id="9786870at2"/>
<evidence type="ECO:0000259" key="10">
    <source>
        <dbReference type="Pfam" id="PF08019"/>
    </source>
</evidence>
<evidence type="ECO:0000256" key="6">
    <source>
        <dbReference type="ARBA" id="ARBA00022989"/>
    </source>
</evidence>
<keyword evidence="5 8" id="KW-0812">Transmembrane</keyword>
<comment type="subcellular location">
    <subcellularLocation>
        <location evidence="1">Cell inner membrane</location>
        <topology evidence="1">Multi-pass membrane protein</topology>
    </subcellularLocation>
</comment>
<dbReference type="PANTHER" id="PTHR30443">
    <property type="entry name" value="INNER MEMBRANE PROTEIN"/>
    <property type="match status" value="1"/>
</dbReference>
<dbReference type="Pfam" id="PF08019">
    <property type="entry name" value="EptA_B_N"/>
    <property type="match status" value="1"/>
</dbReference>
<dbReference type="PANTHER" id="PTHR30443:SF0">
    <property type="entry name" value="PHOSPHOETHANOLAMINE TRANSFERASE EPTA"/>
    <property type="match status" value="1"/>
</dbReference>
<protein>
    <submittedName>
        <fullName evidence="11">Phosphoethanolamine transferase</fullName>
    </submittedName>
</protein>
<reference evidence="11 12" key="1">
    <citation type="submission" date="2016-12" db="EMBL/GenBank/DDBJ databases">
        <authorList>
            <person name="Song W.-J."/>
            <person name="Kurnit D.M."/>
        </authorList>
    </citation>
    <scope>NUCLEOTIDE SEQUENCE [LARGE SCALE GENOMIC DNA]</scope>
    <source>
        <strain evidence="11 12">ATCC 43942</strain>
    </source>
</reference>
<dbReference type="Pfam" id="PF00884">
    <property type="entry name" value="Sulfatase"/>
    <property type="match status" value="1"/>
</dbReference>
<evidence type="ECO:0000256" key="1">
    <source>
        <dbReference type="ARBA" id="ARBA00004429"/>
    </source>
</evidence>
<name>A0A1Z2SKS1_VIBGA</name>
<feature type="domain" description="Sulfatase N-terminal" evidence="9">
    <location>
        <begin position="237"/>
        <end position="527"/>
    </location>
</feature>
<feature type="transmembrane region" description="Helical" evidence="8">
    <location>
        <begin position="157"/>
        <end position="176"/>
    </location>
</feature>
<dbReference type="EMBL" id="CP018836">
    <property type="protein sequence ID" value="ASA57788.1"/>
    <property type="molecule type" value="Genomic_DNA"/>
</dbReference>
<feature type="transmembrane region" description="Helical" evidence="8">
    <location>
        <begin position="78"/>
        <end position="95"/>
    </location>
</feature>
<dbReference type="Gene3D" id="3.40.720.10">
    <property type="entry name" value="Alkaline Phosphatase, subunit A"/>
    <property type="match status" value="1"/>
</dbReference>
<feature type="domain" description="Phosphoethanolamine transferase N-terminal" evidence="10">
    <location>
        <begin position="60"/>
        <end position="209"/>
    </location>
</feature>
<evidence type="ECO:0000256" key="3">
    <source>
        <dbReference type="ARBA" id="ARBA00022519"/>
    </source>
</evidence>
<evidence type="ECO:0000313" key="11">
    <source>
        <dbReference type="EMBL" id="ASA57788.1"/>
    </source>
</evidence>
<accession>A0A1Z2SKS1</accession>
<keyword evidence="6 8" id="KW-1133">Transmembrane helix</keyword>
<dbReference type="RefSeq" id="WP_088134910.1">
    <property type="nucleotide sequence ID" value="NZ_CP018836.1"/>
</dbReference>
<dbReference type="GO" id="GO:0009244">
    <property type="term" value="P:lipopolysaccharide core region biosynthetic process"/>
    <property type="evidence" value="ECO:0007669"/>
    <property type="project" value="TreeGrafter"/>
</dbReference>
<proteinExistence type="predicted"/>
<evidence type="ECO:0000256" key="2">
    <source>
        <dbReference type="ARBA" id="ARBA00022475"/>
    </source>
</evidence>
<dbReference type="SUPFAM" id="SSF53649">
    <property type="entry name" value="Alkaline phosphatase-like"/>
    <property type="match status" value="1"/>
</dbReference>
<organism evidence="11 12">
    <name type="scientific">Vibrio gazogenes</name>
    <dbReference type="NCBI Taxonomy" id="687"/>
    <lineage>
        <taxon>Bacteria</taxon>
        <taxon>Pseudomonadati</taxon>
        <taxon>Pseudomonadota</taxon>
        <taxon>Gammaproteobacteria</taxon>
        <taxon>Vibrionales</taxon>
        <taxon>Vibrionaceae</taxon>
        <taxon>Vibrio</taxon>
    </lineage>
</organism>
<gene>
    <name evidence="11" type="ORF">BSQ33_18825</name>
</gene>
<dbReference type="AlphaFoldDB" id="A0A1Z2SKS1"/>
<evidence type="ECO:0000313" key="12">
    <source>
        <dbReference type="Proteomes" id="UP000196708"/>
    </source>
</evidence>
<keyword evidence="2" id="KW-1003">Cell membrane</keyword>
<sequence>MKIINTIKQLKLSYHAITIIIAIYFSVILNLPVYKSLHEIFNQLDAVDTGFIISIPFFFIFALTIIFSVFSWPKITKIFFSILLLTSSLVSYATYNYGTIFNAEMIENLIETNVGEASSYLSLRSVLWFLGLGVLPTILLILTPIKQEKFLALLTKKLGIIFISGLGIGLIASAYYQDYVSVGRNNGYIKRMIIPTYYVNGIAEYIHQTYFYTPLPYVQIGLDAKQQAAVPGQKPSLVVFILGETARTYNYHSNGYPRPTTPFTDAQGVISYQHVASCGTATAVSVPCMFSRLDRKNYNEQRAYHQDNLIDVLNRAGIDIFWKENDAASKGIPKHVKYQELKRNSHHPLCTLEGCKDMALLNHFEQDIHALQGNSLVVLHLIGSHGPAYFQRYPQEFAHFQPDCQRDDIENCTHEQLVNTYDNTIRYTDYVVAQTIDRLKQFSDRYNTALIYLSDHGESLGENGIYLHGLPYSIAPMEQKHVPLMVWLSDGYQAAQHIDESCLKKQAATVHVSQDNLFDSLLGALNVSTHLYRPAKDIFSACRKR</sequence>
<feature type="transmembrane region" description="Helical" evidence="8">
    <location>
        <begin position="126"/>
        <end position="145"/>
    </location>
</feature>
<keyword evidence="7 8" id="KW-0472">Membrane</keyword>
<evidence type="ECO:0000256" key="4">
    <source>
        <dbReference type="ARBA" id="ARBA00022679"/>
    </source>
</evidence>
<dbReference type="CDD" id="cd16017">
    <property type="entry name" value="LptA"/>
    <property type="match status" value="1"/>
</dbReference>
<evidence type="ECO:0000259" key="9">
    <source>
        <dbReference type="Pfam" id="PF00884"/>
    </source>
</evidence>
<dbReference type="GO" id="GO:0005886">
    <property type="term" value="C:plasma membrane"/>
    <property type="evidence" value="ECO:0007669"/>
    <property type="project" value="UniProtKB-SubCell"/>
</dbReference>
<feature type="transmembrane region" description="Helical" evidence="8">
    <location>
        <begin position="51"/>
        <end position="71"/>
    </location>
</feature>